<evidence type="ECO:0000256" key="3">
    <source>
        <dbReference type="ARBA" id="ARBA00022781"/>
    </source>
</evidence>
<comment type="caution">
    <text evidence="7">The sequence shown here is derived from an EMBL/GenBank/DDBJ whole genome shotgun (WGS) entry which is preliminary data.</text>
</comment>
<keyword evidence="6" id="KW-0066">ATP synthesis</keyword>
<dbReference type="InterPro" id="IPR000711">
    <property type="entry name" value="ATPase_OSCP/dsu"/>
</dbReference>
<dbReference type="GO" id="GO:0016020">
    <property type="term" value="C:membrane"/>
    <property type="evidence" value="ECO:0007669"/>
    <property type="project" value="UniProtKB-SubCell"/>
</dbReference>
<keyword evidence="3" id="KW-0375">Hydrogen ion transport</keyword>
<comment type="subcellular location">
    <subcellularLocation>
        <location evidence="1">Membrane</location>
    </subcellularLocation>
</comment>
<organism evidence="7 8">
    <name type="scientific">Candidatus Giovannonibacteria bacterium RIFCSPLOWO2_01_FULL_45_34</name>
    <dbReference type="NCBI Taxonomy" id="1798351"/>
    <lineage>
        <taxon>Bacteria</taxon>
        <taxon>Candidatus Giovannoniibacteriota</taxon>
    </lineage>
</organism>
<evidence type="ECO:0000313" key="7">
    <source>
        <dbReference type="EMBL" id="OGF81902.1"/>
    </source>
</evidence>
<dbReference type="GO" id="GO:0046933">
    <property type="term" value="F:proton-transporting ATP synthase activity, rotational mechanism"/>
    <property type="evidence" value="ECO:0007669"/>
    <property type="project" value="InterPro"/>
</dbReference>
<name>A0A1F5X1X6_9BACT</name>
<accession>A0A1F5X1X6</accession>
<gene>
    <name evidence="7" type="ORF">A2930_00300</name>
</gene>
<evidence type="ECO:0000256" key="2">
    <source>
        <dbReference type="ARBA" id="ARBA00022448"/>
    </source>
</evidence>
<dbReference type="STRING" id="1798351.A2930_00300"/>
<keyword evidence="5" id="KW-0472">Membrane</keyword>
<evidence type="ECO:0000256" key="1">
    <source>
        <dbReference type="ARBA" id="ARBA00004370"/>
    </source>
</evidence>
<dbReference type="EMBL" id="MFID01000002">
    <property type="protein sequence ID" value="OGF81902.1"/>
    <property type="molecule type" value="Genomic_DNA"/>
</dbReference>
<dbReference type="Proteomes" id="UP000178114">
    <property type="component" value="Unassembled WGS sequence"/>
</dbReference>
<dbReference type="Pfam" id="PF00213">
    <property type="entry name" value="OSCP"/>
    <property type="match status" value="1"/>
</dbReference>
<keyword evidence="4" id="KW-0406">Ion transport</keyword>
<evidence type="ECO:0000313" key="8">
    <source>
        <dbReference type="Proteomes" id="UP000178114"/>
    </source>
</evidence>
<evidence type="ECO:0000256" key="4">
    <source>
        <dbReference type="ARBA" id="ARBA00023065"/>
    </source>
</evidence>
<reference evidence="7 8" key="1">
    <citation type="journal article" date="2016" name="Nat. Commun.">
        <title>Thousands of microbial genomes shed light on interconnected biogeochemical processes in an aquifer system.</title>
        <authorList>
            <person name="Anantharaman K."/>
            <person name="Brown C.T."/>
            <person name="Hug L.A."/>
            <person name="Sharon I."/>
            <person name="Castelle C.J."/>
            <person name="Probst A.J."/>
            <person name="Thomas B.C."/>
            <person name="Singh A."/>
            <person name="Wilkins M.J."/>
            <person name="Karaoz U."/>
            <person name="Brodie E.L."/>
            <person name="Williams K.H."/>
            <person name="Hubbard S.S."/>
            <person name="Banfield J.F."/>
        </authorList>
    </citation>
    <scope>NUCLEOTIDE SEQUENCE [LARGE SCALE GENOMIC DNA]</scope>
</reference>
<sequence>MKYPAESYAKAFSEALEEHPSKKDHIIKSFLGAVYRNGDWPAIEKILNLITQKITHGAGGRVVSAEFARPLSDKLILEFKKEFSVKDHVEISLRPELVAGVRVLIDGEKELDMTLAKKINKLLQ</sequence>
<dbReference type="AlphaFoldDB" id="A0A1F5X1X6"/>
<keyword evidence="2" id="KW-0813">Transport</keyword>
<proteinExistence type="predicted"/>
<protein>
    <submittedName>
        <fullName evidence="7">Uncharacterized protein</fullName>
    </submittedName>
</protein>
<evidence type="ECO:0000256" key="6">
    <source>
        <dbReference type="ARBA" id="ARBA00023310"/>
    </source>
</evidence>
<evidence type="ECO:0000256" key="5">
    <source>
        <dbReference type="ARBA" id="ARBA00023136"/>
    </source>
</evidence>